<accession>A0A5E4Z2J7</accession>
<gene>
    <name evidence="1" type="ORF">PHO31112_04920</name>
</gene>
<dbReference type="EMBL" id="CABPSM010000023">
    <property type="protein sequence ID" value="VVE54363.1"/>
    <property type="molecule type" value="Genomic_DNA"/>
</dbReference>
<name>A0A5E4Z2J7_9BURK</name>
<dbReference type="AlphaFoldDB" id="A0A5E4Z2J7"/>
<sequence length="61" mass="7117">MLRGRRKSIPPDSLMQLRQRLDRLPHKSPECAAQVAAIADLYDTSKTTAYRALHHFQLMRR</sequence>
<organism evidence="1 2">
    <name type="scientific">Pandoraea horticolens</name>
    <dbReference type="NCBI Taxonomy" id="2508298"/>
    <lineage>
        <taxon>Bacteria</taxon>
        <taxon>Pseudomonadati</taxon>
        <taxon>Pseudomonadota</taxon>
        <taxon>Betaproteobacteria</taxon>
        <taxon>Burkholderiales</taxon>
        <taxon>Burkholderiaceae</taxon>
        <taxon>Pandoraea</taxon>
    </lineage>
</organism>
<protein>
    <recommendedName>
        <fullName evidence="3">Integrase</fullName>
    </recommendedName>
</protein>
<keyword evidence="2" id="KW-1185">Reference proteome</keyword>
<proteinExistence type="predicted"/>
<reference evidence="1 2" key="1">
    <citation type="submission" date="2019-08" db="EMBL/GenBank/DDBJ databases">
        <authorList>
            <person name="Peeters C."/>
        </authorList>
    </citation>
    <scope>NUCLEOTIDE SEQUENCE [LARGE SCALE GENOMIC DNA]</scope>
    <source>
        <strain evidence="1 2">LMG 31112</strain>
    </source>
</reference>
<dbReference type="Proteomes" id="UP000343317">
    <property type="component" value="Unassembled WGS sequence"/>
</dbReference>
<evidence type="ECO:0008006" key="3">
    <source>
        <dbReference type="Google" id="ProtNLM"/>
    </source>
</evidence>
<evidence type="ECO:0000313" key="2">
    <source>
        <dbReference type="Proteomes" id="UP000343317"/>
    </source>
</evidence>
<evidence type="ECO:0000313" key="1">
    <source>
        <dbReference type="EMBL" id="VVE54363.1"/>
    </source>
</evidence>